<evidence type="ECO:0000313" key="2">
    <source>
        <dbReference type="Proteomes" id="UP001500305"/>
    </source>
</evidence>
<organism evidence="1 2">
    <name type="scientific">Kitasatospora cystarginea</name>
    <dbReference type="NCBI Taxonomy" id="58350"/>
    <lineage>
        <taxon>Bacteria</taxon>
        <taxon>Bacillati</taxon>
        <taxon>Actinomycetota</taxon>
        <taxon>Actinomycetes</taxon>
        <taxon>Kitasatosporales</taxon>
        <taxon>Streptomycetaceae</taxon>
        <taxon>Kitasatospora</taxon>
    </lineage>
</organism>
<dbReference type="EMBL" id="BAAATR010000135">
    <property type="protein sequence ID" value="GAA2283989.1"/>
    <property type="molecule type" value="Genomic_DNA"/>
</dbReference>
<accession>A0ABP5S061</accession>
<proteinExistence type="predicted"/>
<protein>
    <submittedName>
        <fullName evidence="1">Uncharacterized protein</fullName>
    </submittedName>
</protein>
<reference evidence="2" key="1">
    <citation type="journal article" date="2019" name="Int. J. Syst. Evol. Microbiol.">
        <title>The Global Catalogue of Microorganisms (GCM) 10K type strain sequencing project: providing services to taxonomists for standard genome sequencing and annotation.</title>
        <authorList>
            <consortium name="The Broad Institute Genomics Platform"/>
            <consortium name="The Broad Institute Genome Sequencing Center for Infectious Disease"/>
            <person name="Wu L."/>
            <person name="Ma J."/>
        </authorList>
    </citation>
    <scope>NUCLEOTIDE SEQUENCE [LARGE SCALE GENOMIC DNA]</scope>
    <source>
        <strain evidence="2">JCM 7356</strain>
    </source>
</reference>
<keyword evidence="2" id="KW-1185">Reference proteome</keyword>
<gene>
    <name evidence="1" type="ORF">GCM10010430_81320</name>
</gene>
<dbReference type="RefSeq" id="WP_344641624.1">
    <property type="nucleotide sequence ID" value="NZ_BAAATR010000135.1"/>
</dbReference>
<sequence length="211" mass="22349">MAGGYRVDPEALKQTAAGINGAIDELKSIGIAEGAEVGRGFTNLELTGMQAGSLDVKATLDEFCERWSWGVRALVQTGSEIAEKLHLSAGLYHDQEQYVSGVAKDVTNAALGNPNLTREQVEGQSWGKTLSDNPYTQARDADYSAESYRYASVHSQATWKAAEADLLANPNLQVAAMTAGHGDDLATAQAKADAVAKDLNQLSSTMKGQDG</sequence>
<name>A0ABP5S061_9ACTN</name>
<dbReference type="Proteomes" id="UP001500305">
    <property type="component" value="Unassembled WGS sequence"/>
</dbReference>
<evidence type="ECO:0000313" key="1">
    <source>
        <dbReference type="EMBL" id="GAA2283989.1"/>
    </source>
</evidence>
<comment type="caution">
    <text evidence="1">The sequence shown here is derived from an EMBL/GenBank/DDBJ whole genome shotgun (WGS) entry which is preliminary data.</text>
</comment>